<name>A0A560HIN3_9PROT</name>
<dbReference type="EMBL" id="VITT01000055">
    <property type="protein sequence ID" value="TWB46315.1"/>
    <property type="molecule type" value="Genomic_DNA"/>
</dbReference>
<dbReference type="AlphaFoldDB" id="A0A560HIN3"/>
<proteinExistence type="predicted"/>
<comment type="caution">
    <text evidence="1">The sequence shown here is derived from an EMBL/GenBank/DDBJ whole genome shotgun (WGS) entry which is preliminary data.</text>
</comment>
<dbReference type="Proteomes" id="UP000318050">
    <property type="component" value="Unassembled WGS sequence"/>
</dbReference>
<organism evidence="1 2">
    <name type="scientific">Nitrospirillum amazonense</name>
    <dbReference type="NCBI Taxonomy" id="28077"/>
    <lineage>
        <taxon>Bacteria</taxon>
        <taxon>Pseudomonadati</taxon>
        <taxon>Pseudomonadota</taxon>
        <taxon>Alphaproteobacteria</taxon>
        <taxon>Rhodospirillales</taxon>
        <taxon>Azospirillaceae</taxon>
        <taxon>Nitrospirillum</taxon>
    </lineage>
</organism>
<evidence type="ECO:0000313" key="1">
    <source>
        <dbReference type="EMBL" id="TWB46315.1"/>
    </source>
</evidence>
<accession>A0A560HIN3</accession>
<evidence type="ECO:0008006" key="3">
    <source>
        <dbReference type="Google" id="ProtNLM"/>
    </source>
</evidence>
<reference evidence="1 2" key="1">
    <citation type="submission" date="2019-06" db="EMBL/GenBank/DDBJ databases">
        <title>Genomic Encyclopedia of Type Strains, Phase IV (KMG-V): Genome sequencing to study the core and pangenomes of soil and plant-associated prokaryotes.</title>
        <authorList>
            <person name="Whitman W."/>
        </authorList>
    </citation>
    <scope>NUCLEOTIDE SEQUENCE [LARGE SCALE GENOMIC DNA]</scope>
    <source>
        <strain evidence="1 2">BR 11140</strain>
    </source>
</reference>
<dbReference type="PANTHER" id="PTHR33803:SF3">
    <property type="entry name" value="BLL1974 PROTEIN"/>
    <property type="match status" value="1"/>
</dbReference>
<gene>
    <name evidence="1" type="ORF">FBZ92_1551</name>
</gene>
<sequence>MKRRAAIEPIIGHLKAEHRMGRNYLKGRYGDRINAVLAAAGFNFHLLVRWFKDLWRAFFLVLQTQSKMALISSS</sequence>
<protein>
    <recommendedName>
        <fullName evidence="3">DDE family transposase</fullName>
    </recommendedName>
</protein>
<dbReference type="PANTHER" id="PTHR33803">
    <property type="entry name" value="IS1478 TRANSPOSASE"/>
    <property type="match status" value="1"/>
</dbReference>
<evidence type="ECO:0000313" key="2">
    <source>
        <dbReference type="Proteomes" id="UP000318050"/>
    </source>
</evidence>